<accession>A0ABT6UJ33</accession>
<comment type="caution">
    <text evidence="1">The sequence shown here is derived from an EMBL/GenBank/DDBJ whole genome shotgun (WGS) entry which is preliminary data.</text>
</comment>
<evidence type="ECO:0000313" key="1">
    <source>
        <dbReference type="EMBL" id="MDI5834048.1"/>
    </source>
</evidence>
<evidence type="ECO:0000313" key="2">
    <source>
        <dbReference type="Proteomes" id="UP001159075"/>
    </source>
</evidence>
<dbReference type="EMBL" id="JAOTLW010000032">
    <property type="protein sequence ID" value="MDI5834048.1"/>
    <property type="molecule type" value="Genomic_DNA"/>
</dbReference>
<protein>
    <submittedName>
        <fullName evidence="1">Uncharacterized protein</fullName>
    </submittedName>
</protein>
<name>A0ABT6UJ33_9GAMM</name>
<gene>
    <name evidence="1" type="ORF">ODY93_20895</name>
</gene>
<dbReference type="Proteomes" id="UP001159075">
    <property type="component" value="Unassembled WGS sequence"/>
</dbReference>
<sequence length="47" mass="5415">MQTIFKGEPWYLLTDTQRVHPWMLDRPIRGADGRLANHHDSALLASV</sequence>
<reference evidence="1 2" key="1">
    <citation type="submission" date="2022-09" db="EMBL/GenBank/DDBJ databases">
        <title>The outer-membrane cytochrome OmcA is essential for infection of Shewanella oneidensis by a zebrafish-associated bacteriophage.</title>
        <authorList>
            <person name="Grenfell A.W."/>
            <person name="Intile P."/>
            <person name="Mcfarlane J."/>
            <person name="Leung D."/>
            <person name="Abdalla K."/>
            <person name="Wold M."/>
            <person name="Kees E."/>
            <person name="Gralnick J."/>
        </authorList>
    </citation>
    <scope>NUCLEOTIDE SEQUENCE [LARGE SCALE GENOMIC DNA]</scope>
    <source>
        <strain evidence="1 2">NF-5</strain>
    </source>
</reference>
<organism evidence="1 2">
    <name type="scientific">Shewanella xiamenensis</name>
    <dbReference type="NCBI Taxonomy" id="332186"/>
    <lineage>
        <taxon>Bacteria</taxon>
        <taxon>Pseudomonadati</taxon>
        <taxon>Pseudomonadota</taxon>
        <taxon>Gammaproteobacteria</taxon>
        <taxon>Alteromonadales</taxon>
        <taxon>Shewanellaceae</taxon>
        <taxon>Shewanella</taxon>
    </lineage>
</organism>
<proteinExistence type="predicted"/>
<keyword evidence="2" id="KW-1185">Reference proteome</keyword>
<dbReference type="RefSeq" id="WP_186293672.1">
    <property type="nucleotide sequence ID" value="NZ_CP092630.1"/>
</dbReference>